<dbReference type="Proteomes" id="UP001589608">
    <property type="component" value="Unassembled WGS sequence"/>
</dbReference>
<dbReference type="InterPro" id="IPR014717">
    <property type="entry name" value="Transl_elong_EF1B/ribsomal_bS6"/>
</dbReference>
<sequence>MRHDRLWLIGGTVFALVVVAFGFLFLIRPKQQDTDTIRSEEAVAEQQVAKQRRELAMLAQQKEHIDEFKAALAKDRAALPDADKASDFLRELQSAGELTGVTVSGVAVGSAVDLKELVGFEVYALPVSLTVAGPTAKMNPFLDQLQVAQPRAVLISSLNFATVPGGSADKSNVTINLQAFYAPLG</sequence>
<evidence type="ECO:0000313" key="3">
    <source>
        <dbReference type="Proteomes" id="UP001589608"/>
    </source>
</evidence>
<evidence type="ECO:0000256" key="1">
    <source>
        <dbReference type="SAM" id="Phobius"/>
    </source>
</evidence>
<dbReference type="RefSeq" id="WP_223097648.1">
    <property type="nucleotide sequence ID" value="NZ_CP061913.1"/>
</dbReference>
<keyword evidence="1" id="KW-0812">Transmembrane</keyword>
<proteinExistence type="predicted"/>
<dbReference type="Pfam" id="PF04350">
    <property type="entry name" value="PilO"/>
    <property type="match status" value="1"/>
</dbReference>
<protein>
    <submittedName>
        <fullName evidence="2">Type 4a pilus biogenesis protein PilO</fullName>
    </submittedName>
</protein>
<feature type="transmembrane region" description="Helical" evidence="1">
    <location>
        <begin position="6"/>
        <end position="27"/>
    </location>
</feature>
<reference evidence="2 3" key="1">
    <citation type="submission" date="2024-09" db="EMBL/GenBank/DDBJ databases">
        <authorList>
            <person name="Sun Q."/>
            <person name="Mori K."/>
        </authorList>
    </citation>
    <scope>NUCLEOTIDE SEQUENCE [LARGE SCALE GENOMIC DNA]</scope>
    <source>
        <strain evidence="2 3">JCM 3307</strain>
    </source>
</reference>
<dbReference type="Gene3D" id="3.30.70.60">
    <property type="match status" value="1"/>
</dbReference>
<evidence type="ECO:0000313" key="2">
    <source>
        <dbReference type="EMBL" id="MFB9441736.1"/>
    </source>
</evidence>
<keyword evidence="3" id="KW-1185">Reference proteome</keyword>
<keyword evidence="1" id="KW-1133">Transmembrane helix</keyword>
<keyword evidence="1" id="KW-0472">Membrane</keyword>
<dbReference type="InterPro" id="IPR007445">
    <property type="entry name" value="PilO"/>
</dbReference>
<organism evidence="2 3">
    <name type="scientific">Dactylosporangium vinaceum</name>
    <dbReference type="NCBI Taxonomy" id="53362"/>
    <lineage>
        <taxon>Bacteria</taxon>
        <taxon>Bacillati</taxon>
        <taxon>Actinomycetota</taxon>
        <taxon>Actinomycetes</taxon>
        <taxon>Micromonosporales</taxon>
        <taxon>Micromonosporaceae</taxon>
        <taxon>Dactylosporangium</taxon>
    </lineage>
</organism>
<comment type="caution">
    <text evidence="2">The sequence shown here is derived from an EMBL/GenBank/DDBJ whole genome shotgun (WGS) entry which is preliminary data.</text>
</comment>
<gene>
    <name evidence="2" type="primary">pilO</name>
    <name evidence="2" type="ORF">ACFFTR_01385</name>
</gene>
<name>A0ABV5LYT9_9ACTN</name>
<accession>A0ABV5LYT9</accession>
<dbReference type="EMBL" id="JBHMCA010000007">
    <property type="protein sequence ID" value="MFB9441736.1"/>
    <property type="molecule type" value="Genomic_DNA"/>
</dbReference>